<feature type="transmembrane region" description="Helical" evidence="8">
    <location>
        <begin position="362"/>
        <end position="384"/>
    </location>
</feature>
<feature type="transmembrane region" description="Helical" evidence="8">
    <location>
        <begin position="390"/>
        <end position="413"/>
    </location>
</feature>
<comment type="similarity">
    <text evidence="2">Belongs to the major facilitator superfamily. Sugar transporter (TC 2.A.1.1) family.</text>
</comment>
<keyword evidence="3" id="KW-0813">Transport</keyword>
<comment type="caution">
    <text evidence="10">The sequence shown here is derived from an EMBL/GenBank/DDBJ whole genome shotgun (WGS) entry which is preliminary data.</text>
</comment>
<evidence type="ECO:0000256" key="1">
    <source>
        <dbReference type="ARBA" id="ARBA00004141"/>
    </source>
</evidence>
<dbReference type="InterPro" id="IPR003663">
    <property type="entry name" value="Sugar/inositol_transpt"/>
</dbReference>
<feature type="transmembrane region" description="Helical" evidence="8">
    <location>
        <begin position="166"/>
        <end position="184"/>
    </location>
</feature>
<reference evidence="10 11" key="1">
    <citation type="submission" date="2017-04" db="EMBL/GenBank/DDBJ databases">
        <title>Draft genome of the yeast Clavispora lusitaniae type strain CBS 6936.</title>
        <authorList>
            <person name="Durrens P."/>
            <person name="Klopp C."/>
            <person name="Biteau N."/>
            <person name="Fitton-Ouhabi V."/>
            <person name="Dementhon K."/>
            <person name="Accoceberry I."/>
            <person name="Sherman D.J."/>
            <person name="Noel T."/>
        </authorList>
    </citation>
    <scope>NUCLEOTIDE SEQUENCE [LARGE SCALE GENOMIC DNA]</scope>
    <source>
        <strain evidence="10 11">CBS 6936</strain>
    </source>
</reference>
<feature type="transmembrane region" description="Helical" evidence="8">
    <location>
        <begin position="72"/>
        <end position="91"/>
    </location>
</feature>
<dbReference type="InterPro" id="IPR045263">
    <property type="entry name" value="GLUT"/>
</dbReference>
<evidence type="ECO:0000256" key="6">
    <source>
        <dbReference type="ARBA" id="ARBA00023136"/>
    </source>
</evidence>
<evidence type="ECO:0000313" key="11">
    <source>
        <dbReference type="Proteomes" id="UP000195602"/>
    </source>
</evidence>
<dbReference type="PRINTS" id="PR00171">
    <property type="entry name" value="SUGRTRNSPORT"/>
</dbReference>
<evidence type="ECO:0000256" key="7">
    <source>
        <dbReference type="SAM" id="MobiDB-lite"/>
    </source>
</evidence>
<dbReference type="PANTHER" id="PTHR23503">
    <property type="entry name" value="SOLUTE CARRIER FAMILY 2"/>
    <property type="match status" value="1"/>
</dbReference>
<gene>
    <name evidence="10" type="ORF">A9F13_01g03058</name>
</gene>
<feature type="transmembrane region" description="Helical" evidence="8">
    <location>
        <begin position="425"/>
        <end position="444"/>
    </location>
</feature>
<evidence type="ECO:0000313" key="10">
    <source>
        <dbReference type="EMBL" id="OVF10873.1"/>
    </source>
</evidence>
<dbReference type="EMBL" id="LYUB02000001">
    <property type="protein sequence ID" value="OVF10873.1"/>
    <property type="molecule type" value="Genomic_DNA"/>
</dbReference>
<feature type="compositionally biased region" description="Low complexity" evidence="7">
    <location>
        <begin position="249"/>
        <end position="258"/>
    </location>
</feature>
<dbReference type="KEGG" id="clus:A9F13_01g03058"/>
<protein>
    <submittedName>
        <fullName evidence="10">Metabolite transport protein</fullName>
    </submittedName>
</protein>
<evidence type="ECO:0000259" key="9">
    <source>
        <dbReference type="PROSITE" id="PS50850"/>
    </source>
</evidence>
<sequence>MPKAENLTANLIATVAFVCIGSLQFGYHMAELNSPEAILSCRKSVPGAEPYEQSFFGSRGFPRCIPLSNEQVGLVTSIFSIGGLVGSFYVGTVADSIGRKKTALLHNVVFFVGSALNGVSNSYYVLLSGRFIAGIGAGSALVVTSLVINEIAPAPYKGFLGSMNQVSVNIGILLTQILALWWGNDNDWRLLLFMGAVIAAVNFVLVLLYVEESPLWLLNSGFSAKAFTTLHRLRGGDYASARLEVNSWKSDSSSNTSNATPEQDSLLQEEDVADPSPSHQDGKVSLKKYLTSSEYTNSKIVATGILVLQQFCGINSIIFYGVSVLISIFPNESVLINCMISVVNAVVTFASAPLVDKLGRKPLLLTSVTFMGLSSTILGLGIIYTNAVLSIIGTFVYITFFAIGLGPIPFLLVGEVTQPKAKASAQSWGVTMNWLATFIVGFLFPILKNSWIGGGVYYIFTAMCALSYLFIKNYIPETKGRNTYEEVWGRS</sequence>
<feature type="transmembrane region" description="Helical" evidence="8">
    <location>
        <begin position="300"/>
        <end position="328"/>
    </location>
</feature>
<dbReference type="PROSITE" id="PS50850">
    <property type="entry name" value="MFS"/>
    <property type="match status" value="1"/>
</dbReference>
<dbReference type="Gene3D" id="1.20.1250.20">
    <property type="entry name" value="MFS general substrate transporter like domains"/>
    <property type="match status" value="1"/>
</dbReference>
<feature type="transmembrane region" description="Helical" evidence="8">
    <location>
        <begin position="334"/>
        <end position="355"/>
    </location>
</feature>
<comment type="subcellular location">
    <subcellularLocation>
        <location evidence="1">Membrane</location>
        <topology evidence="1">Multi-pass membrane protein</topology>
    </subcellularLocation>
</comment>
<evidence type="ECO:0000256" key="8">
    <source>
        <dbReference type="SAM" id="Phobius"/>
    </source>
</evidence>
<evidence type="ECO:0000256" key="5">
    <source>
        <dbReference type="ARBA" id="ARBA00022989"/>
    </source>
</evidence>
<dbReference type="AlphaFoldDB" id="A0AA91Q568"/>
<feature type="domain" description="Major facilitator superfamily (MFS) profile" evidence="9">
    <location>
        <begin position="14"/>
        <end position="479"/>
    </location>
</feature>
<proteinExistence type="inferred from homology"/>
<dbReference type="InterPro" id="IPR005828">
    <property type="entry name" value="MFS_sugar_transport-like"/>
</dbReference>
<feature type="region of interest" description="Disordered" evidence="7">
    <location>
        <begin position="249"/>
        <end position="280"/>
    </location>
</feature>
<dbReference type="Pfam" id="PF00083">
    <property type="entry name" value="Sugar_tr"/>
    <property type="match status" value="1"/>
</dbReference>
<dbReference type="SUPFAM" id="SSF103473">
    <property type="entry name" value="MFS general substrate transporter"/>
    <property type="match status" value="1"/>
</dbReference>
<feature type="transmembrane region" description="Helical" evidence="8">
    <location>
        <begin position="450"/>
        <end position="471"/>
    </location>
</feature>
<name>A0AA91Q568_CLALS</name>
<dbReference type="GO" id="GO:0015149">
    <property type="term" value="F:hexose transmembrane transporter activity"/>
    <property type="evidence" value="ECO:0007669"/>
    <property type="project" value="TreeGrafter"/>
</dbReference>
<evidence type="ECO:0000256" key="4">
    <source>
        <dbReference type="ARBA" id="ARBA00022692"/>
    </source>
</evidence>
<dbReference type="InterPro" id="IPR005829">
    <property type="entry name" value="Sugar_transporter_CS"/>
</dbReference>
<keyword evidence="6 8" id="KW-0472">Membrane</keyword>
<evidence type="ECO:0000256" key="3">
    <source>
        <dbReference type="ARBA" id="ARBA00022448"/>
    </source>
</evidence>
<organism evidence="10 11">
    <name type="scientific">Clavispora lusitaniae</name>
    <name type="common">Candida lusitaniae</name>
    <dbReference type="NCBI Taxonomy" id="36911"/>
    <lineage>
        <taxon>Eukaryota</taxon>
        <taxon>Fungi</taxon>
        <taxon>Dikarya</taxon>
        <taxon>Ascomycota</taxon>
        <taxon>Saccharomycotina</taxon>
        <taxon>Pichiomycetes</taxon>
        <taxon>Metschnikowiaceae</taxon>
        <taxon>Clavispora</taxon>
    </lineage>
</organism>
<dbReference type="InterPro" id="IPR020846">
    <property type="entry name" value="MFS_dom"/>
</dbReference>
<feature type="transmembrane region" description="Helical" evidence="8">
    <location>
        <begin position="131"/>
        <end position="154"/>
    </location>
</feature>
<evidence type="ECO:0000256" key="2">
    <source>
        <dbReference type="ARBA" id="ARBA00010992"/>
    </source>
</evidence>
<dbReference type="InterPro" id="IPR036259">
    <property type="entry name" value="MFS_trans_sf"/>
</dbReference>
<keyword evidence="4 8" id="KW-0812">Transmembrane</keyword>
<keyword evidence="5 8" id="KW-1133">Transmembrane helix</keyword>
<accession>A0AA91Q568</accession>
<feature type="transmembrane region" description="Helical" evidence="8">
    <location>
        <begin position="7"/>
        <end position="27"/>
    </location>
</feature>
<dbReference type="PANTHER" id="PTHR23503:SF8">
    <property type="entry name" value="FACILITATED GLUCOSE TRANSPORTER PROTEIN 1"/>
    <property type="match status" value="1"/>
</dbReference>
<feature type="transmembrane region" description="Helical" evidence="8">
    <location>
        <begin position="190"/>
        <end position="210"/>
    </location>
</feature>
<dbReference type="GO" id="GO:0016020">
    <property type="term" value="C:membrane"/>
    <property type="evidence" value="ECO:0007669"/>
    <property type="project" value="UniProtKB-SubCell"/>
</dbReference>
<feature type="transmembrane region" description="Helical" evidence="8">
    <location>
        <begin position="103"/>
        <end position="125"/>
    </location>
</feature>
<dbReference type="PROSITE" id="PS00216">
    <property type="entry name" value="SUGAR_TRANSPORT_1"/>
    <property type="match status" value="1"/>
</dbReference>
<dbReference type="Proteomes" id="UP000195602">
    <property type="component" value="Unassembled WGS sequence"/>
</dbReference>